<dbReference type="InterPro" id="IPR050194">
    <property type="entry name" value="Glycosyltransferase_grp1"/>
</dbReference>
<dbReference type="RefSeq" id="WP_089249631.1">
    <property type="nucleotide sequence ID" value="NZ_FZOW01000013.1"/>
</dbReference>
<dbReference type="CDD" id="cd03801">
    <property type="entry name" value="GT4_PimA-like"/>
    <property type="match status" value="1"/>
</dbReference>
<protein>
    <submittedName>
        <fullName evidence="1">Glycosyl transferases group 1</fullName>
    </submittedName>
</protein>
<keyword evidence="1" id="KW-0808">Transferase</keyword>
<accession>A0A239LGL0</accession>
<name>A0A239LGL0_9NOCA</name>
<dbReference type="EMBL" id="FZOW01000013">
    <property type="protein sequence ID" value="SNT29072.1"/>
    <property type="molecule type" value="Genomic_DNA"/>
</dbReference>
<dbReference type="AlphaFoldDB" id="A0A239LGL0"/>
<dbReference type="Pfam" id="PF13692">
    <property type="entry name" value="Glyco_trans_1_4"/>
    <property type="match status" value="1"/>
</dbReference>
<reference evidence="2" key="1">
    <citation type="submission" date="2017-06" db="EMBL/GenBank/DDBJ databases">
        <authorList>
            <person name="Varghese N."/>
            <person name="Submissions S."/>
        </authorList>
    </citation>
    <scope>NUCLEOTIDE SEQUENCE [LARGE SCALE GENOMIC DNA]</scope>
    <source>
        <strain evidence="2">JCM 23211</strain>
    </source>
</reference>
<evidence type="ECO:0000313" key="1">
    <source>
        <dbReference type="EMBL" id="SNT29072.1"/>
    </source>
</evidence>
<dbReference type="PANTHER" id="PTHR45947">
    <property type="entry name" value="SULFOQUINOVOSYL TRANSFERASE SQD2"/>
    <property type="match status" value="1"/>
</dbReference>
<proteinExistence type="predicted"/>
<keyword evidence="2" id="KW-1185">Reference proteome</keyword>
<dbReference type="GO" id="GO:0016757">
    <property type="term" value="F:glycosyltransferase activity"/>
    <property type="evidence" value="ECO:0007669"/>
    <property type="project" value="TreeGrafter"/>
</dbReference>
<evidence type="ECO:0000313" key="2">
    <source>
        <dbReference type="Proteomes" id="UP000198327"/>
    </source>
</evidence>
<dbReference type="Proteomes" id="UP000198327">
    <property type="component" value="Unassembled WGS sequence"/>
</dbReference>
<organism evidence="1 2">
    <name type="scientific">Rhodococcoides kyotonense</name>
    <dbReference type="NCBI Taxonomy" id="398843"/>
    <lineage>
        <taxon>Bacteria</taxon>
        <taxon>Bacillati</taxon>
        <taxon>Actinomycetota</taxon>
        <taxon>Actinomycetes</taxon>
        <taxon>Mycobacteriales</taxon>
        <taxon>Nocardiaceae</taxon>
        <taxon>Rhodococcoides</taxon>
    </lineage>
</organism>
<gene>
    <name evidence="1" type="ORF">SAMN05421642_1137</name>
</gene>
<dbReference type="SUPFAM" id="SSF53756">
    <property type="entry name" value="UDP-Glycosyltransferase/glycogen phosphorylase"/>
    <property type="match status" value="1"/>
</dbReference>
<dbReference type="PANTHER" id="PTHR45947:SF13">
    <property type="entry name" value="TRANSFERASE"/>
    <property type="match status" value="1"/>
</dbReference>
<sequence length="328" mass="35607">MAHPVEIVYDASTDVDLWAQRHANGEVPDRFPYGLDRIANHGLDVDVRRSKDPLVGIPGRLERRLDHAWRQGATLARGGPVLSWDERAGIPAVLTTRRPVVTGAIWVNDDPYRLASFALPKAAAVWALSTAQLPALREIGVKKPVYVPMGIDADFFTPEPQSTERTVLGVGNDKHRDHATFCAAANLLDAKVELVTRLHVEAPGRVDVVPHLSHADLRDRYRRARVVALALKPNLHVSGVTALLEAMACARPVVITDNPGIREYVDDGVTGIIVPPGDAEAMATAVRTLLDDPAKGDDMGRRSRDAVDAKFTTEIQARALAGLVRAVA</sequence>
<dbReference type="Gene3D" id="3.40.50.2000">
    <property type="entry name" value="Glycogen Phosphorylase B"/>
    <property type="match status" value="2"/>
</dbReference>